<dbReference type="Proteomes" id="UP000807353">
    <property type="component" value="Unassembled WGS sequence"/>
</dbReference>
<feature type="compositionally biased region" description="Polar residues" evidence="1">
    <location>
        <begin position="54"/>
        <end position="87"/>
    </location>
</feature>
<feature type="compositionally biased region" description="Polar residues" evidence="1">
    <location>
        <begin position="877"/>
        <end position="902"/>
    </location>
</feature>
<keyword evidence="3" id="KW-1185">Reference proteome</keyword>
<dbReference type="OrthoDB" id="2687738at2759"/>
<feature type="compositionally biased region" description="Polar residues" evidence="1">
    <location>
        <begin position="15"/>
        <end position="47"/>
    </location>
</feature>
<feature type="compositionally biased region" description="Polar residues" evidence="1">
    <location>
        <begin position="372"/>
        <end position="381"/>
    </location>
</feature>
<feature type="region of interest" description="Disordered" evidence="1">
    <location>
        <begin position="678"/>
        <end position="1018"/>
    </location>
</feature>
<feature type="compositionally biased region" description="Pro residues" evidence="1">
    <location>
        <begin position="180"/>
        <end position="189"/>
    </location>
</feature>
<proteinExistence type="predicted"/>
<feature type="compositionally biased region" description="Polar residues" evidence="1">
    <location>
        <begin position="715"/>
        <end position="732"/>
    </location>
</feature>
<feature type="compositionally biased region" description="Polar residues" evidence="1">
    <location>
        <begin position="315"/>
        <end position="330"/>
    </location>
</feature>
<feature type="compositionally biased region" description="Polar residues" evidence="1">
    <location>
        <begin position="196"/>
        <end position="207"/>
    </location>
</feature>
<feature type="compositionally biased region" description="Low complexity" evidence="1">
    <location>
        <begin position="832"/>
        <end position="842"/>
    </location>
</feature>
<comment type="caution">
    <text evidence="2">The sequence shown here is derived from an EMBL/GenBank/DDBJ whole genome shotgun (WGS) entry which is preliminary data.</text>
</comment>
<feature type="compositionally biased region" description="Low complexity" evidence="1">
    <location>
        <begin position="122"/>
        <end position="135"/>
    </location>
</feature>
<feature type="compositionally biased region" description="Polar residues" evidence="1">
    <location>
        <begin position="1278"/>
        <end position="1290"/>
    </location>
</feature>
<feature type="compositionally biased region" description="Polar residues" evidence="1">
    <location>
        <begin position="806"/>
        <end position="831"/>
    </location>
</feature>
<feature type="compositionally biased region" description="Pro residues" evidence="1">
    <location>
        <begin position="285"/>
        <end position="296"/>
    </location>
</feature>
<name>A0A9P5YGK7_9AGAR</name>
<feature type="region of interest" description="Disordered" evidence="1">
    <location>
        <begin position="1202"/>
        <end position="1309"/>
    </location>
</feature>
<sequence length="1309" mass="136645">MPSLAGFFSRKNKSSARSNGDTPTTSLYSNGTTDLNSAHSSSPTTEYVTADRSLPSSPNGGSSFQLTPPRGEQTSSVYPSLAASSNKLRLPFTRKKASAATSSTSIATTSRGSHFGSPPMPSYMARDSMSAASDSEAADMRRLRPPPSKSAIFAAYGDPHSALSTRSLPNERPPSIEITPIPPPVPPKKPGFFHWSKSSPSSPQTTLRKSKPAKGEVTTPPSDSSFNLKSFRHVRPPSPNTSDASLPLPIPRPRGNSTTSESSQRISVAAFREAQARRSTTESPIPSPRAPSPLSPQLPNGYLGDANRGRPGPRPQQSLPTAIGQGSRQTSQKHRTSALAYTSDSGESSSEDEDSDEPDRSGLTRRKHTITKRNNGNTPTVNEPIKMRTSRSEAGHGSASYHTPPTRREIVPAPRSHSSHILMSQFPGPSKGGDTSGEAIPRSQSSLGFNTGVARPRATVSASAISPSAAAKRASIIAAANAGLGSKQTHTRHSSIPPAVQPKSGGSSSSSNSDSEDDAPLATLLNPRRPGSAMSSASNNVNASRSNVNLATRSTSNLPKPLIDINELTRGRRPTNAQNDDGFTHGATLIGRGITNSPGPISPVAPIPTSKSPPTHFVSPPASPTKEHSAFLSSQSSTEGSTRSTIRSISVLTSTLQREKSPEQRRDVLTERLTRVVQLKAGSGSSSGSGSTSNSTPSPAPTPAGKGSVGEQIRARTQSNSPPKVTASTRTSADVPVRSLRLSHPSPPEEDLASMLGASISLISRNGESDTDSDESESDSDETDKEEAPAITPIPIKERAPPPAFSVTSRPQVPKNNDNAGVSSTPGTRQRSSTLVSSSSSSPFGTPMSKRSPSPVKNSLDSSKPTKELVSAMKSANGGQRQRSTTMHPQAPMPSTGTSIVSMPSKPFAMARRDSPASSTGDSSSGRAPFTPKDGSEVGSTAESGIGRSKERGNTSKKDGWSGGVSGLPLNGTNGTSKHIKRRSVSFEDDLRDSDPVPKERETRLEGEERRRERRRSEAKAAIELGNVINGRGPLVEDDDDDLPINQTLGGGRMPVVNPMMAMGGSMPMQMGFGGSPAMNPGFMGGWPQQPNPQLLSPAQFMPPAPDPNFMAAHQQAMMYAKHAYQMAVAQQAMAAAGDEWERGSTVGGFGGGSVYGGASPSVIGSPYGMGMGMSGMGIQSPSNGWSTGSVVFPPTARSMYGGGISGTRSEYGGGGGGGRWTSSRSSYGENFGPPDRSSKASASQGRPVYGQRDSGYFPPVPPIPQNTGSPAGKGSPRSRTTSQPASPGRTSGGGVRRAPPPSSWKAGV</sequence>
<feature type="compositionally biased region" description="Gly residues" evidence="1">
    <location>
        <begin position="1202"/>
        <end position="1220"/>
    </location>
</feature>
<feature type="compositionally biased region" description="Low complexity" evidence="1">
    <location>
        <begin position="504"/>
        <end position="513"/>
    </location>
</feature>
<protein>
    <submittedName>
        <fullName evidence="2">Uncharacterized protein</fullName>
    </submittedName>
</protein>
<dbReference type="EMBL" id="MU150229">
    <property type="protein sequence ID" value="KAF9469533.1"/>
    <property type="molecule type" value="Genomic_DNA"/>
</dbReference>
<feature type="compositionally biased region" description="Polar residues" evidence="1">
    <location>
        <begin position="219"/>
        <end position="228"/>
    </location>
</feature>
<feature type="region of interest" description="Disordered" evidence="1">
    <location>
        <begin position="1"/>
        <end position="451"/>
    </location>
</feature>
<evidence type="ECO:0000313" key="2">
    <source>
        <dbReference type="EMBL" id="KAF9469533.1"/>
    </source>
</evidence>
<feature type="compositionally biased region" description="Low complexity" evidence="1">
    <location>
        <begin position="98"/>
        <end position="110"/>
    </location>
</feature>
<accession>A0A9P5YGK7</accession>
<feature type="compositionally biased region" description="Low complexity" evidence="1">
    <location>
        <begin position="633"/>
        <end position="645"/>
    </location>
</feature>
<feature type="compositionally biased region" description="Low complexity" evidence="1">
    <location>
        <begin position="681"/>
        <end position="697"/>
    </location>
</feature>
<organism evidence="2 3">
    <name type="scientific">Collybia nuda</name>
    <dbReference type="NCBI Taxonomy" id="64659"/>
    <lineage>
        <taxon>Eukaryota</taxon>
        <taxon>Fungi</taxon>
        <taxon>Dikarya</taxon>
        <taxon>Basidiomycota</taxon>
        <taxon>Agaricomycotina</taxon>
        <taxon>Agaricomycetes</taxon>
        <taxon>Agaricomycetidae</taxon>
        <taxon>Agaricales</taxon>
        <taxon>Tricholomatineae</taxon>
        <taxon>Clitocybaceae</taxon>
        <taxon>Collybia</taxon>
    </lineage>
</organism>
<feature type="compositionally biased region" description="Low complexity" evidence="1">
    <location>
        <begin position="916"/>
        <end position="929"/>
    </location>
</feature>
<feature type="compositionally biased region" description="Basic and acidic residues" evidence="1">
    <location>
        <begin position="993"/>
        <end position="1018"/>
    </location>
</feature>
<gene>
    <name evidence="2" type="ORF">BDZ94DRAFT_1242627</name>
</gene>
<feature type="compositionally biased region" description="Basic and acidic residues" evidence="1">
    <location>
        <begin position="948"/>
        <end position="960"/>
    </location>
</feature>
<feature type="compositionally biased region" description="Low complexity" evidence="1">
    <location>
        <begin position="535"/>
        <end position="549"/>
    </location>
</feature>
<evidence type="ECO:0000313" key="3">
    <source>
        <dbReference type="Proteomes" id="UP000807353"/>
    </source>
</evidence>
<feature type="compositionally biased region" description="Acidic residues" evidence="1">
    <location>
        <begin position="769"/>
        <end position="785"/>
    </location>
</feature>
<feature type="region of interest" description="Disordered" evidence="1">
    <location>
        <begin position="485"/>
        <end position="646"/>
    </location>
</feature>
<feature type="compositionally biased region" description="Polar residues" evidence="1">
    <location>
        <begin position="849"/>
        <end position="863"/>
    </location>
</feature>
<reference evidence="2" key="1">
    <citation type="submission" date="2020-11" db="EMBL/GenBank/DDBJ databases">
        <authorList>
            <consortium name="DOE Joint Genome Institute"/>
            <person name="Ahrendt S."/>
            <person name="Riley R."/>
            <person name="Andreopoulos W."/>
            <person name="Labutti K."/>
            <person name="Pangilinan J."/>
            <person name="Ruiz-Duenas F.J."/>
            <person name="Barrasa J.M."/>
            <person name="Sanchez-Garcia M."/>
            <person name="Camarero S."/>
            <person name="Miyauchi S."/>
            <person name="Serrano A."/>
            <person name="Linde D."/>
            <person name="Babiker R."/>
            <person name="Drula E."/>
            <person name="Ayuso-Fernandez I."/>
            <person name="Pacheco R."/>
            <person name="Padilla G."/>
            <person name="Ferreira P."/>
            <person name="Barriuso J."/>
            <person name="Kellner H."/>
            <person name="Castanera R."/>
            <person name="Alfaro M."/>
            <person name="Ramirez L."/>
            <person name="Pisabarro A.G."/>
            <person name="Kuo A."/>
            <person name="Tritt A."/>
            <person name="Lipzen A."/>
            <person name="He G."/>
            <person name="Yan M."/>
            <person name="Ng V."/>
            <person name="Cullen D."/>
            <person name="Martin F."/>
            <person name="Rosso M.-N."/>
            <person name="Henrissat B."/>
            <person name="Hibbett D."/>
            <person name="Martinez A.T."/>
            <person name="Grigoriev I.V."/>
        </authorList>
    </citation>
    <scope>NUCLEOTIDE SEQUENCE</scope>
    <source>
        <strain evidence="2">CBS 247.69</strain>
    </source>
</reference>
<feature type="compositionally biased region" description="Polar residues" evidence="1">
    <location>
        <begin position="255"/>
        <end position="266"/>
    </location>
</feature>
<evidence type="ECO:0000256" key="1">
    <source>
        <dbReference type="SAM" id="MobiDB-lite"/>
    </source>
</evidence>